<dbReference type="Gene3D" id="6.20.330.10">
    <property type="match status" value="1"/>
</dbReference>
<evidence type="ECO:0000313" key="11">
    <source>
        <dbReference type="Proteomes" id="UP000184164"/>
    </source>
</evidence>
<evidence type="ECO:0000256" key="7">
    <source>
        <dbReference type="PIRSR" id="PIRSR001217-1"/>
    </source>
</evidence>
<proteinExistence type="inferred from homology"/>
<dbReference type="PIRSF" id="PIRSF001217">
    <property type="entry name" value="Protease_4_SppA"/>
    <property type="match status" value="1"/>
</dbReference>
<evidence type="ECO:0000256" key="6">
    <source>
        <dbReference type="ARBA" id="ARBA00023136"/>
    </source>
</evidence>
<comment type="similarity">
    <text evidence="2">Belongs to the peptidase S49 family.</text>
</comment>
<keyword evidence="8" id="KW-0812">Transmembrane</keyword>
<feature type="transmembrane region" description="Helical" evidence="8">
    <location>
        <begin position="7"/>
        <end position="34"/>
    </location>
</feature>
<dbReference type="Pfam" id="PF01343">
    <property type="entry name" value="Peptidase_S49"/>
    <property type="match status" value="2"/>
</dbReference>
<feature type="active site" description="Proton donor/acceptor" evidence="7">
    <location>
        <position position="194"/>
    </location>
</feature>
<dbReference type="PANTHER" id="PTHR33209:SF1">
    <property type="entry name" value="PEPTIDASE S49 DOMAIN-CONTAINING PROTEIN"/>
    <property type="match status" value="1"/>
</dbReference>
<dbReference type="InterPro" id="IPR029045">
    <property type="entry name" value="ClpP/crotonase-like_dom_sf"/>
</dbReference>
<dbReference type="InterPro" id="IPR004634">
    <property type="entry name" value="Pept_S49_pIV"/>
</dbReference>
<dbReference type="STRING" id="1484053.SAMN05444274_10625"/>
<dbReference type="GO" id="GO:0008236">
    <property type="term" value="F:serine-type peptidase activity"/>
    <property type="evidence" value="ECO:0007669"/>
    <property type="project" value="UniProtKB-KW"/>
</dbReference>
<comment type="subcellular location">
    <subcellularLocation>
        <location evidence="1">Membrane</location>
    </subcellularLocation>
</comment>
<dbReference type="OrthoDB" id="9764363at2"/>
<dbReference type="SUPFAM" id="SSF52096">
    <property type="entry name" value="ClpP/crotonase"/>
    <property type="match status" value="2"/>
</dbReference>
<dbReference type="Gene3D" id="3.90.226.10">
    <property type="entry name" value="2-enoyl-CoA Hydratase, Chain A, domain 1"/>
    <property type="match status" value="2"/>
</dbReference>
<reference evidence="11" key="1">
    <citation type="submission" date="2016-11" db="EMBL/GenBank/DDBJ databases">
        <authorList>
            <person name="Varghese N."/>
            <person name="Submissions S."/>
        </authorList>
    </citation>
    <scope>NUCLEOTIDE SEQUENCE [LARGE SCALE GENOMIC DNA]</scope>
    <source>
        <strain evidence="11">DSM 26910</strain>
    </source>
</reference>
<evidence type="ECO:0000313" key="10">
    <source>
        <dbReference type="EMBL" id="SHF51728.1"/>
    </source>
</evidence>
<sequence length="591" mass="65140">MKDFFKYVLATVVGMAAISIIGLLLLFMTIGILVSTTEKKVSVQDNSMLVIDLERQIVDRAPNDPFQDLDIPGFPQQKTIGLDNITESLSKAIHDDRIKGIYLKLSAVNGGMASVEEIRNALIAFKDSCDKPVYAYGDSYDQKSYYLATVADQVILHPLGTVDFRGLGGELMFYTKALEKLGVEMQIVRHGKFKAAVEPFMLEKMSEENREQRLVYMGSLWNHMLNGISGERSIPVEQLNTLADEVQTFKQGNKAVESGLVDAAKYKDEVLDDLREITGIAKKKGVPIISATSYAGVPVKGAEKSFSRNKIAVIYASGDIGMSMGSGAAIIGDEVGKEIRKVRQDSSYKAIVFRVNSPGGSVFDSEVIWREVKLAAEEKTVVVSFGDVAASGGYYISCAADQIVAQPNTITGSIGIFGMIPNMGELLNKKLGITTDVVKTNKNSDLLSTTRPMTAYERDLMQETIESGYDLFISHVAEGRGMTKEQVDEIGQGRVWSGENAKEIGLVDEFGGLQDAINLAAEIEGLENYRTVSLPEQLDPFQQLLKTGSDNVRARFLKNELGEKYKYYEYLKKTSSMEGIFARMPYDLNIY</sequence>
<evidence type="ECO:0000256" key="4">
    <source>
        <dbReference type="ARBA" id="ARBA00022801"/>
    </source>
</evidence>
<evidence type="ECO:0000256" key="3">
    <source>
        <dbReference type="ARBA" id="ARBA00022670"/>
    </source>
</evidence>
<dbReference type="Proteomes" id="UP000184164">
    <property type="component" value="Unassembled WGS sequence"/>
</dbReference>
<dbReference type="AlphaFoldDB" id="A0A1M5CAG3"/>
<keyword evidence="8" id="KW-1133">Transmembrane helix</keyword>
<feature type="domain" description="Peptidase S49" evidence="9">
    <location>
        <begin position="130"/>
        <end position="276"/>
    </location>
</feature>
<gene>
    <name evidence="10" type="ORF">SAMN05444274_10625</name>
</gene>
<feature type="domain" description="Peptidase S49" evidence="9">
    <location>
        <begin position="376"/>
        <end position="524"/>
    </location>
</feature>
<keyword evidence="3 10" id="KW-0645">Protease</keyword>
<keyword evidence="11" id="KW-1185">Reference proteome</keyword>
<organism evidence="10 11">
    <name type="scientific">Mariniphaga anaerophila</name>
    <dbReference type="NCBI Taxonomy" id="1484053"/>
    <lineage>
        <taxon>Bacteria</taxon>
        <taxon>Pseudomonadati</taxon>
        <taxon>Bacteroidota</taxon>
        <taxon>Bacteroidia</taxon>
        <taxon>Marinilabiliales</taxon>
        <taxon>Prolixibacteraceae</taxon>
        <taxon>Mariniphaga</taxon>
    </lineage>
</organism>
<keyword evidence="6 8" id="KW-0472">Membrane</keyword>
<dbReference type="GO" id="GO:0016020">
    <property type="term" value="C:membrane"/>
    <property type="evidence" value="ECO:0007669"/>
    <property type="project" value="UniProtKB-SubCell"/>
</dbReference>
<evidence type="ECO:0000256" key="5">
    <source>
        <dbReference type="ARBA" id="ARBA00022825"/>
    </source>
</evidence>
<keyword evidence="4" id="KW-0378">Hydrolase</keyword>
<evidence type="ECO:0000256" key="2">
    <source>
        <dbReference type="ARBA" id="ARBA00008683"/>
    </source>
</evidence>
<dbReference type="InterPro" id="IPR047217">
    <property type="entry name" value="S49_SppA_67K_type_N"/>
</dbReference>
<name>A0A1M5CAG3_9BACT</name>
<dbReference type="PANTHER" id="PTHR33209">
    <property type="entry name" value="PROTEASE 4"/>
    <property type="match status" value="1"/>
</dbReference>
<dbReference type="NCBIfam" id="TIGR00705">
    <property type="entry name" value="SppA_67K"/>
    <property type="match status" value="1"/>
</dbReference>
<dbReference type="InterPro" id="IPR047272">
    <property type="entry name" value="S49_SppA_C"/>
</dbReference>
<dbReference type="NCBIfam" id="TIGR00706">
    <property type="entry name" value="SppA_dom"/>
    <property type="match status" value="1"/>
</dbReference>
<feature type="active site" description="Nucleophile" evidence="7">
    <location>
        <position position="391"/>
    </location>
</feature>
<evidence type="ECO:0000259" key="9">
    <source>
        <dbReference type="Pfam" id="PF01343"/>
    </source>
</evidence>
<evidence type="ECO:0000256" key="8">
    <source>
        <dbReference type="SAM" id="Phobius"/>
    </source>
</evidence>
<dbReference type="EMBL" id="FQUM01000006">
    <property type="protein sequence ID" value="SHF51728.1"/>
    <property type="molecule type" value="Genomic_DNA"/>
</dbReference>
<keyword evidence="5" id="KW-0720">Serine protease</keyword>
<evidence type="ECO:0000256" key="1">
    <source>
        <dbReference type="ARBA" id="ARBA00004370"/>
    </source>
</evidence>
<dbReference type="CDD" id="cd07018">
    <property type="entry name" value="S49_SppA_67K_type"/>
    <property type="match status" value="1"/>
</dbReference>
<accession>A0A1M5CAG3</accession>
<dbReference type="GO" id="GO:0006465">
    <property type="term" value="P:signal peptide processing"/>
    <property type="evidence" value="ECO:0007669"/>
    <property type="project" value="InterPro"/>
</dbReference>
<dbReference type="RefSeq" id="WP_073002601.1">
    <property type="nucleotide sequence ID" value="NZ_FQUM01000006.1"/>
</dbReference>
<protein>
    <submittedName>
        <fullName evidence="10">Protease-4</fullName>
    </submittedName>
</protein>
<dbReference type="CDD" id="cd07023">
    <property type="entry name" value="S49_Sppa_N_C"/>
    <property type="match status" value="1"/>
</dbReference>
<dbReference type="InterPro" id="IPR002142">
    <property type="entry name" value="Peptidase_S49"/>
</dbReference>
<dbReference type="InterPro" id="IPR004635">
    <property type="entry name" value="Pept_S49_SppA"/>
</dbReference>